<dbReference type="GO" id="GO:0042761">
    <property type="term" value="P:very long-chain fatty acid biosynthetic process"/>
    <property type="evidence" value="ECO:0007669"/>
    <property type="project" value="TreeGrafter"/>
</dbReference>
<dbReference type="GO" id="GO:0005789">
    <property type="term" value="C:endoplasmic reticulum membrane"/>
    <property type="evidence" value="ECO:0007669"/>
    <property type="project" value="UniProtKB-SubCell"/>
</dbReference>
<dbReference type="EMBL" id="VTPC01090692">
    <property type="protein sequence ID" value="KAF2881857.1"/>
    <property type="molecule type" value="Genomic_DNA"/>
</dbReference>
<evidence type="ECO:0000256" key="4">
    <source>
        <dbReference type="ARBA" id="ARBA00013122"/>
    </source>
</evidence>
<dbReference type="PANTHER" id="PTHR11035">
    <property type="entry name" value="VERY-LONG-CHAIN (3R)-3-HYDROXYACYL-COA DEHYDRATASE"/>
    <property type="match status" value="1"/>
</dbReference>
<comment type="function">
    <text evidence="14">Catalyzes the third of the four reactions of the long-chain fatty acids elongation cycle. This endoplasmic reticulum-bound enzymatic process, allows the addition of two carbons to the chain of long- and very long-chain fatty acids/VLCFAs per cycle. This enzyme catalyzes the dehydration of the 3-hydroxyacyl-CoA intermediate into trans-2,3-enoyl-CoA, within each cycle of fatty acid elongation. Thereby, it participates to the production of VLCFAs of different chain lengths that are involved in multiple biological processes as precursors of membrane lipids and lipid mediators.</text>
</comment>
<dbReference type="PANTHER" id="PTHR11035:SF3">
    <property type="entry name" value="VERY-LONG-CHAIN (3R)-3-HYDROXYACYL-COA DEHYDRATASE"/>
    <property type="match status" value="1"/>
</dbReference>
<accession>A0A8K0CCS9</accession>
<evidence type="ECO:0000256" key="12">
    <source>
        <dbReference type="ARBA" id="ARBA00023239"/>
    </source>
</evidence>
<keyword evidence="10 14" id="KW-0472">Membrane</keyword>
<comment type="subcellular location">
    <subcellularLocation>
        <location evidence="14">Endoplasmic reticulum membrane</location>
        <topology evidence="14">Multi-pass membrane protein</topology>
    </subcellularLocation>
    <subcellularLocation>
        <location evidence="1">Membrane</location>
        <topology evidence="1">Multi-pass membrane protein</topology>
    </subcellularLocation>
</comment>
<dbReference type="GO" id="GO:0102158">
    <property type="term" value="F:very-long-chain (3R)-3-hydroxyacyl-CoA dehydratase activity"/>
    <property type="evidence" value="ECO:0007669"/>
    <property type="project" value="UniProtKB-EC"/>
</dbReference>
<keyword evidence="6 14" id="KW-0812">Transmembrane</keyword>
<keyword evidence="11 14" id="KW-0275">Fatty acid biosynthesis</keyword>
<comment type="caution">
    <text evidence="15">The sequence shown here is derived from an EMBL/GenBank/DDBJ whole genome shotgun (WGS) entry which is preliminary data.</text>
</comment>
<evidence type="ECO:0000256" key="1">
    <source>
        <dbReference type="ARBA" id="ARBA00004141"/>
    </source>
</evidence>
<evidence type="ECO:0000256" key="13">
    <source>
        <dbReference type="ARBA" id="ARBA00036671"/>
    </source>
</evidence>
<evidence type="ECO:0000256" key="6">
    <source>
        <dbReference type="ARBA" id="ARBA00022692"/>
    </source>
</evidence>
<gene>
    <name evidence="15" type="ORF">ILUMI_24321</name>
</gene>
<organism evidence="15 16">
    <name type="scientific">Ignelater luminosus</name>
    <name type="common">Cucubano</name>
    <name type="synonym">Pyrophorus luminosus</name>
    <dbReference type="NCBI Taxonomy" id="2038154"/>
    <lineage>
        <taxon>Eukaryota</taxon>
        <taxon>Metazoa</taxon>
        <taxon>Ecdysozoa</taxon>
        <taxon>Arthropoda</taxon>
        <taxon>Hexapoda</taxon>
        <taxon>Insecta</taxon>
        <taxon>Pterygota</taxon>
        <taxon>Neoptera</taxon>
        <taxon>Endopterygota</taxon>
        <taxon>Coleoptera</taxon>
        <taxon>Polyphaga</taxon>
        <taxon>Elateriformia</taxon>
        <taxon>Elateroidea</taxon>
        <taxon>Elateridae</taxon>
        <taxon>Agrypninae</taxon>
        <taxon>Pyrophorini</taxon>
        <taxon>Ignelater</taxon>
    </lineage>
</organism>
<evidence type="ECO:0000256" key="8">
    <source>
        <dbReference type="ARBA" id="ARBA00022989"/>
    </source>
</evidence>
<evidence type="ECO:0000256" key="3">
    <source>
        <dbReference type="ARBA" id="ARBA00007811"/>
    </source>
</evidence>
<keyword evidence="5 14" id="KW-0444">Lipid biosynthesis</keyword>
<proteinExistence type="inferred from homology"/>
<comment type="pathway">
    <text evidence="2 14">Lipid metabolism; fatty acid biosynthesis.</text>
</comment>
<dbReference type="EC" id="4.2.1.134" evidence="4 14"/>
<reference evidence="15" key="1">
    <citation type="submission" date="2019-08" db="EMBL/GenBank/DDBJ databases">
        <title>The genome of the North American firefly Photinus pyralis.</title>
        <authorList>
            <consortium name="Photinus pyralis genome working group"/>
            <person name="Fallon T.R."/>
            <person name="Sander Lower S.E."/>
            <person name="Weng J.-K."/>
        </authorList>
    </citation>
    <scope>NUCLEOTIDE SEQUENCE</scope>
    <source>
        <strain evidence="15">TRF0915ILg1</strain>
        <tissue evidence="15">Whole body</tissue>
    </source>
</reference>
<name>A0A8K0CCS9_IGNLU</name>
<dbReference type="GO" id="GO:0030148">
    <property type="term" value="P:sphingolipid biosynthetic process"/>
    <property type="evidence" value="ECO:0007669"/>
    <property type="project" value="TreeGrafter"/>
</dbReference>
<evidence type="ECO:0000256" key="14">
    <source>
        <dbReference type="RuleBase" id="RU363109"/>
    </source>
</evidence>
<feature type="transmembrane region" description="Helical" evidence="14">
    <location>
        <begin position="129"/>
        <end position="147"/>
    </location>
</feature>
<keyword evidence="16" id="KW-1185">Reference proteome</keyword>
<evidence type="ECO:0000256" key="9">
    <source>
        <dbReference type="ARBA" id="ARBA00023098"/>
    </source>
</evidence>
<evidence type="ECO:0000256" key="5">
    <source>
        <dbReference type="ARBA" id="ARBA00022516"/>
    </source>
</evidence>
<dbReference type="Pfam" id="PF04387">
    <property type="entry name" value="PTPLA"/>
    <property type="match status" value="1"/>
</dbReference>
<evidence type="ECO:0000256" key="10">
    <source>
        <dbReference type="ARBA" id="ARBA00023136"/>
    </source>
</evidence>
<dbReference type="Proteomes" id="UP000801492">
    <property type="component" value="Unassembled WGS sequence"/>
</dbReference>
<comment type="similarity">
    <text evidence="3 14">Belongs to the very long-chain fatty acids dehydratase HACD family.</text>
</comment>
<feature type="transmembrane region" description="Helical" evidence="14">
    <location>
        <begin position="20"/>
        <end position="39"/>
    </location>
</feature>
<feature type="transmembrane region" description="Helical" evidence="14">
    <location>
        <begin position="59"/>
        <end position="79"/>
    </location>
</feature>
<feature type="transmembrane region" description="Helical" evidence="14">
    <location>
        <begin position="91"/>
        <end position="109"/>
    </location>
</feature>
<evidence type="ECO:0000313" key="15">
    <source>
        <dbReference type="EMBL" id="KAF2881857.1"/>
    </source>
</evidence>
<evidence type="ECO:0000256" key="7">
    <source>
        <dbReference type="ARBA" id="ARBA00022832"/>
    </source>
</evidence>
<protein>
    <recommendedName>
        <fullName evidence="4 14">Very-long-chain (3R)-3-hydroxyacyl-CoA dehydratase</fullName>
        <ecNumber evidence="4 14">4.2.1.134</ecNumber>
    </recommendedName>
</protein>
<feature type="transmembrane region" description="Helical" evidence="14">
    <location>
        <begin position="191"/>
        <end position="209"/>
    </location>
</feature>
<sequence length="231" mass="26515">MNQQKTKYKMKNSNSIKLYLIVYNLIQTVSWSILLLRLINHDSNVWNGKTSNLYQYVKWPLLFSHILTILEIIHVVVNIVPSNIITTIMQVCLRGSVACIIIPMSIAAQNSIGLPIALHAWAVAEVTRYSYYTFNLLGFVPYLLTWLRYSVFIVAYPVGAMGELICIYVTQKQLNETNISNSSNVSTVYRYILYVSTILLIPVFPKLYMHMLKQRRKVLGKQTASTDTKNK</sequence>
<evidence type="ECO:0000313" key="16">
    <source>
        <dbReference type="Proteomes" id="UP000801492"/>
    </source>
</evidence>
<dbReference type="InterPro" id="IPR007482">
    <property type="entry name" value="Tyr_Pase-like_PTPLA"/>
</dbReference>
<evidence type="ECO:0000256" key="11">
    <source>
        <dbReference type="ARBA" id="ARBA00023160"/>
    </source>
</evidence>
<evidence type="ECO:0000256" key="2">
    <source>
        <dbReference type="ARBA" id="ARBA00005194"/>
    </source>
</evidence>
<keyword evidence="12 14" id="KW-0456">Lyase</keyword>
<dbReference type="UniPathway" id="UPA00094"/>
<keyword evidence="7 14" id="KW-0276">Fatty acid metabolism</keyword>
<keyword evidence="8 14" id="KW-1133">Transmembrane helix</keyword>
<dbReference type="OrthoDB" id="46988at2759"/>
<keyword evidence="14" id="KW-0256">Endoplasmic reticulum</keyword>
<feature type="transmembrane region" description="Helical" evidence="14">
    <location>
        <begin position="154"/>
        <end position="171"/>
    </location>
</feature>
<keyword evidence="9 14" id="KW-0443">Lipid metabolism</keyword>
<dbReference type="GO" id="GO:0030497">
    <property type="term" value="P:fatty acid elongation"/>
    <property type="evidence" value="ECO:0007669"/>
    <property type="project" value="TreeGrafter"/>
</dbReference>
<comment type="catalytic activity">
    <reaction evidence="13 14">
        <text>a very-long-chain (3R)-3-hydroxyacyl-CoA = a very-long-chain (2E)-enoyl-CoA + H2O</text>
        <dbReference type="Rhea" id="RHEA:45812"/>
        <dbReference type="ChEBI" id="CHEBI:15377"/>
        <dbReference type="ChEBI" id="CHEBI:83728"/>
        <dbReference type="ChEBI" id="CHEBI:85440"/>
        <dbReference type="EC" id="4.2.1.134"/>
    </reaction>
</comment>
<dbReference type="AlphaFoldDB" id="A0A8K0CCS9"/>